<evidence type="ECO:0000313" key="4">
    <source>
        <dbReference type="RefSeq" id="XP_018023117.1"/>
    </source>
</evidence>
<dbReference type="OrthoDB" id="6370328at2759"/>
<reference evidence="4" key="1">
    <citation type="submission" date="2025-08" db="UniProtKB">
        <authorList>
            <consortium name="RefSeq"/>
        </authorList>
    </citation>
    <scope>IDENTIFICATION</scope>
    <source>
        <tissue evidence="4">Whole organism</tissue>
    </source>
</reference>
<dbReference type="Pfam" id="PF00341">
    <property type="entry name" value="PDGF"/>
    <property type="match status" value="1"/>
</dbReference>
<evidence type="ECO:0000256" key="1">
    <source>
        <dbReference type="SAM" id="MobiDB-lite"/>
    </source>
</evidence>
<evidence type="ECO:0000259" key="2">
    <source>
        <dbReference type="PROSITE" id="PS50278"/>
    </source>
</evidence>
<keyword evidence="3" id="KW-1185">Reference proteome</keyword>
<dbReference type="GO" id="GO:0008083">
    <property type="term" value="F:growth factor activity"/>
    <property type="evidence" value="ECO:0007669"/>
    <property type="project" value="InterPro"/>
</dbReference>
<dbReference type="AlphaFoldDB" id="A0A8B7PBP3"/>
<name>A0A8B7PBP3_HYAAZ</name>
<sequence length="287" mass="31791">MKRRKPALRPGDPRWPSVLSIVHAPFGLFLLVALLVLSLVVGRASTSAIHLINSGNFTNRARECGRDRKPLLQLQSFFLDQVHRNASTATSLCHNPDLLDAVVGCGNSANDAVKSRLTNFCRASSFAAGQPQIRTRRRTVSPAGTHFKKAITRENDKTRGLTSAPAKRRTRPENSKPSSIPGMTELPLRVQKKYKRINNLMAKTTCKPRKMILPILDVANLSENEKSVYTHSYHLEPCMVEVTRCGGCCTNDLLECSPTKIRTKKIPFLKLESSNGESTANEDNTVD</sequence>
<organism evidence="3 4">
    <name type="scientific">Hyalella azteca</name>
    <name type="common">Amphipod</name>
    <dbReference type="NCBI Taxonomy" id="294128"/>
    <lineage>
        <taxon>Eukaryota</taxon>
        <taxon>Metazoa</taxon>
        <taxon>Ecdysozoa</taxon>
        <taxon>Arthropoda</taxon>
        <taxon>Crustacea</taxon>
        <taxon>Multicrustacea</taxon>
        <taxon>Malacostraca</taxon>
        <taxon>Eumalacostraca</taxon>
        <taxon>Peracarida</taxon>
        <taxon>Amphipoda</taxon>
        <taxon>Senticaudata</taxon>
        <taxon>Talitrida</taxon>
        <taxon>Talitroidea</taxon>
        <taxon>Hyalellidae</taxon>
        <taxon>Hyalella</taxon>
    </lineage>
</organism>
<dbReference type="GO" id="GO:0016020">
    <property type="term" value="C:membrane"/>
    <property type="evidence" value="ECO:0007669"/>
    <property type="project" value="InterPro"/>
</dbReference>
<dbReference type="InterPro" id="IPR029034">
    <property type="entry name" value="Cystine-knot_cytokine"/>
</dbReference>
<dbReference type="InterPro" id="IPR000072">
    <property type="entry name" value="PDGF/VEGF_dom"/>
</dbReference>
<proteinExistence type="predicted"/>
<dbReference type="SUPFAM" id="SSF57501">
    <property type="entry name" value="Cystine-knot cytokines"/>
    <property type="match status" value="1"/>
</dbReference>
<dbReference type="KEGG" id="hazt:108679103"/>
<dbReference type="RefSeq" id="XP_018023117.1">
    <property type="nucleotide sequence ID" value="XM_018167628.1"/>
</dbReference>
<accession>A0A8B7PBP3</accession>
<protein>
    <submittedName>
        <fullName evidence="4">Uncharacterized protein LOC108679103</fullName>
    </submittedName>
</protein>
<dbReference type="PROSITE" id="PS50278">
    <property type="entry name" value="PDGF_2"/>
    <property type="match status" value="1"/>
</dbReference>
<feature type="region of interest" description="Disordered" evidence="1">
    <location>
        <begin position="152"/>
        <end position="184"/>
    </location>
</feature>
<evidence type="ECO:0000313" key="3">
    <source>
        <dbReference type="Proteomes" id="UP000694843"/>
    </source>
</evidence>
<dbReference type="GeneID" id="108679103"/>
<gene>
    <name evidence="4" type="primary">LOC108679103</name>
</gene>
<dbReference type="Gene3D" id="2.10.90.10">
    <property type="entry name" value="Cystine-knot cytokines"/>
    <property type="match status" value="1"/>
</dbReference>
<dbReference type="Proteomes" id="UP000694843">
    <property type="component" value="Unplaced"/>
</dbReference>
<feature type="domain" description="Platelet-derived growth factor (PDGF) family profile" evidence="2">
    <location>
        <begin position="192"/>
        <end position="287"/>
    </location>
</feature>